<protein>
    <submittedName>
        <fullName evidence="2">Predicted protein</fullName>
    </submittedName>
</protein>
<name>B0DQY1_LACBS</name>
<evidence type="ECO:0000313" key="2">
    <source>
        <dbReference type="EMBL" id="EDR02966.1"/>
    </source>
</evidence>
<evidence type="ECO:0000313" key="3">
    <source>
        <dbReference type="Proteomes" id="UP000001194"/>
    </source>
</evidence>
<organism evidence="3">
    <name type="scientific">Laccaria bicolor (strain S238N-H82 / ATCC MYA-4686)</name>
    <name type="common">Bicoloured deceiver</name>
    <name type="synonym">Laccaria laccata var. bicolor</name>
    <dbReference type="NCBI Taxonomy" id="486041"/>
    <lineage>
        <taxon>Eukaryota</taxon>
        <taxon>Fungi</taxon>
        <taxon>Dikarya</taxon>
        <taxon>Basidiomycota</taxon>
        <taxon>Agaricomycotina</taxon>
        <taxon>Agaricomycetes</taxon>
        <taxon>Agaricomycetidae</taxon>
        <taxon>Agaricales</taxon>
        <taxon>Agaricineae</taxon>
        <taxon>Hydnangiaceae</taxon>
        <taxon>Laccaria</taxon>
    </lineage>
</organism>
<sequence length="574" mass="63481">MGTSNFSTTACCSAQMAENLPRPNINLRPTPRAQCPEKDCGRPTLGKLTLCEHPTVITNWGRYFQKCTAPGCPGFFWHDERTPEDKIPEAVRLHFVYRESVSATREGLTCGRDKCTRRANVDCEKFPQHCAPCCRNLGGCRVHGQKDRLVSSQPPASQPPSSQPLSLELSSSQPPSSQSPSSQLSSSQPISVVPATVANVTTPTYARPLRDDYARPLLDDHIRRNESNKKITDDRQAADDLKNRMQVILWNRRGESPIRFNLVNSRPGTLVPSAHTIFMECISHSTSIEVLTRLPSSSRPAEWLMQDVTCPILAPSSSRILMRRPFFKDEDCSGIDEELSYFIGGTSTDAVATHVPARATSVPPLSFSLRSTGTLAPAVSSSSITVTIPNKTVPHETFPLAYTVDMAKGLDLMGNFHNDNDIRNAFAIHFPTCKYVQSTYYRHRRHFKQAKKLDILQTYINYGRTDEGLWVNLVVELSKLPATISAPASSLPLVEPTSPLHTPLVTLPAADSTPDPPVSSAASVAGDDDDWTIRSVQMEWYEEGPDGLETRSTGKEVSMIYLYRDCMSGSRKTI</sequence>
<keyword evidence="3" id="KW-1185">Reference proteome</keyword>
<proteinExistence type="predicted"/>
<dbReference type="RefSeq" id="XP_001886389.1">
    <property type="nucleotide sequence ID" value="XM_001886354.1"/>
</dbReference>
<dbReference type="Proteomes" id="UP000001194">
    <property type="component" value="Unassembled WGS sequence"/>
</dbReference>
<dbReference type="HOGENOM" id="CLU_019841_0_0_1"/>
<dbReference type="OrthoDB" id="3053599at2759"/>
<dbReference type="InParanoid" id="B0DQY1"/>
<dbReference type="KEGG" id="lbc:LACBIDRAFT_307891"/>
<gene>
    <name evidence="2" type="ORF">LACBIDRAFT_307891</name>
</gene>
<dbReference type="GeneID" id="6082078"/>
<accession>B0DQY1</accession>
<feature type="compositionally biased region" description="Low complexity" evidence="1">
    <location>
        <begin position="163"/>
        <end position="190"/>
    </location>
</feature>
<reference evidence="2 3" key="1">
    <citation type="journal article" date="2008" name="Nature">
        <title>The genome of Laccaria bicolor provides insights into mycorrhizal symbiosis.</title>
        <authorList>
            <person name="Martin F."/>
            <person name="Aerts A."/>
            <person name="Ahren D."/>
            <person name="Brun A."/>
            <person name="Danchin E.G.J."/>
            <person name="Duchaussoy F."/>
            <person name="Gibon J."/>
            <person name="Kohler A."/>
            <person name="Lindquist E."/>
            <person name="Pereda V."/>
            <person name="Salamov A."/>
            <person name="Shapiro H.J."/>
            <person name="Wuyts J."/>
            <person name="Blaudez D."/>
            <person name="Buee M."/>
            <person name="Brokstein P."/>
            <person name="Canbaeck B."/>
            <person name="Cohen D."/>
            <person name="Courty P.E."/>
            <person name="Coutinho P.M."/>
            <person name="Delaruelle C."/>
            <person name="Detter J.C."/>
            <person name="Deveau A."/>
            <person name="DiFazio S."/>
            <person name="Duplessis S."/>
            <person name="Fraissinet-Tachet L."/>
            <person name="Lucic E."/>
            <person name="Frey-Klett P."/>
            <person name="Fourrey C."/>
            <person name="Feussner I."/>
            <person name="Gay G."/>
            <person name="Grimwood J."/>
            <person name="Hoegger P.J."/>
            <person name="Jain P."/>
            <person name="Kilaru S."/>
            <person name="Labbe J."/>
            <person name="Lin Y.C."/>
            <person name="Legue V."/>
            <person name="Le Tacon F."/>
            <person name="Marmeisse R."/>
            <person name="Melayah D."/>
            <person name="Montanini B."/>
            <person name="Muratet M."/>
            <person name="Nehls U."/>
            <person name="Niculita-Hirzel H."/>
            <person name="Oudot-Le Secq M.P."/>
            <person name="Peter M."/>
            <person name="Quesneville H."/>
            <person name="Rajashekar B."/>
            <person name="Reich M."/>
            <person name="Rouhier N."/>
            <person name="Schmutz J."/>
            <person name="Yin T."/>
            <person name="Chalot M."/>
            <person name="Henrissat B."/>
            <person name="Kuees U."/>
            <person name="Lucas S."/>
            <person name="Van de Peer Y."/>
            <person name="Podila G.K."/>
            <person name="Polle A."/>
            <person name="Pukkila P.J."/>
            <person name="Richardson P.M."/>
            <person name="Rouze P."/>
            <person name="Sanders I.R."/>
            <person name="Stajich J.E."/>
            <person name="Tunlid A."/>
            <person name="Tuskan G."/>
            <person name="Grigoriev I.V."/>
        </authorList>
    </citation>
    <scope>NUCLEOTIDE SEQUENCE [LARGE SCALE GENOMIC DNA]</scope>
    <source>
        <strain evidence="3">S238N-H82 / ATCC MYA-4686</strain>
    </source>
</reference>
<feature type="compositionally biased region" description="Low complexity" evidence="1">
    <location>
        <begin position="508"/>
        <end position="525"/>
    </location>
</feature>
<feature type="region of interest" description="Disordered" evidence="1">
    <location>
        <begin position="504"/>
        <end position="525"/>
    </location>
</feature>
<dbReference type="AlphaFoldDB" id="B0DQY1"/>
<dbReference type="EMBL" id="DS547127">
    <property type="protein sequence ID" value="EDR02966.1"/>
    <property type="molecule type" value="Genomic_DNA"/>
</dbReference>
<feature type="region of interest" description="Disordered" evidence="1">
    <location>
        <begin position="148"/>
        <end position="190"/>
    </location>
</feature>
<evidence type="ECO:0000256" key="1">
    <source>
        <dbReference type="SAM" id="MobiDB-lite"/>
    </source>
</evidence>